<evidence type="ECO:0000259" key="2">
    <source>
        <dbReference type="PROSITE" id="PS50934"/>
    </source>
</evidence>
<dbReference type="PANTHER" id="PTHR12374:SF21">
    <property type="entry name" value="SWIRM DOMAIN-CONTAINING PROTEIN FUN19-RELATED"/>
    <property type="match status" value="1"/>
</dbReference>
<feature type="region of interest" description="Disordered" evidence="1">
    <location>
        <begin position="423"/>
        <end position="492"/>
    </location>
</feature>
<dbReference type="GO" id="GO:0006357">
    <property type="term" value="P:regulation of transcription by RNA polymerase II"/>
    <property type="evidence" value="ECO:0007669"/>
    <property type="project" value="TreeGrafter"/>
</dbReference>
<feature type="region of interest" description="Disordered" evidence="1">
    <location>
        <begin position="336"/>
        <end position="366"/>
    </location>
</feature>
<dbReference type="InterPro" id="IPR009057">
    <property type="entry name" value="Homeodomain-like_sf"/>
</dbReference>
<evidence type="ECO:0000313" key="3">
    <source>
        <dbReference type="EMBL" id="VVT54343.1"/>
    </source>
</evidence>
<dbReference type="InterPro" id="IPR007526">
    <property type="entry name" value="SWIRM"/>
</dbReference>
<feature type="compositionally biased region" description="Low complexity" evidence="1">
    <location>
        <begin position="428"/>
        <end position="439"/>
    </location>
</feature>
<proteinExistence type="predicted"/>
<protein>
    <recommendedName>
        <fullName evidence="2">SWIRM domain-containing protein</fullName>
    </recommendedName>
</protein>
<dbReference type="PANTHER" id="PTHR12374">
    <property type="entry name" value="TRANSCRIPTIONAL ADAPTOR 2 ADA2 -RELATED"/>
    <property type="match status" value="1"/>
</dbReference>
<organism evidence="3 4">
    <name type="scientific">Magnusiomyces paraingens</name>
    <dbReference type="NCBI Taxonomy" id="2606893"/>
    <lineage>
        <taxon>Eukaryota</taxon>
        <taxon>Fungi</taxon>
        <taxon>Dikarya</taxon>
        <taxon>Ascomycota</taxon>
        <taxon>Saccharomycotina</taxon>
        <taxon>Dipodascomycetes</taxon>
        <taxon>Dipodascales</taxon>
        <taxon>Dipodascaceae</taxon>
        <taxon>Magnusiomyces</taxon>
    </lineage>
</organism>
<feature type="compositionally biased region" description="Polar residues" evidence="1">
    <location>
        <begin position="1"/>
        <end position="27"/>
    </location>
</feature>
<dbReference type="OrthoDB" id="5598695at2759"/>
<feature type="compositionally biased region" description="Low complexity" evidence="1">
    <location>
        <begin position="452"/>
        <end position="468"/>
    </location>
</feature>
<feature type="region of interest" description="Disordered" evidence="1">
    <location>
        <begin position="61"/>
        <end position="86"/>
    </location>
</feature>
<dbReference type="AlphaFoldDB" id="A0A5E8BSE6"/>
<accession>A0A5E8BSE6</accession>
<evidence type="ECO:0000313" key="4">
    <source>
        <dbReference type="Proteomes" id="UP000398389"/>
    </source>
</evidence>
<sequence length="613" mass="65972">MSSFGSCQTQAAPQPSSAFPTPTMSHSDLSRPVAVSSAMTTQPPSLYSKAIKKTLSATMPSTITPTSAATTNSTSTSNTTTTTTTTTTTAAATTIASTTTSPATAALALSMPSPPMSPHPRLAKPLGIPSRTAALTDFAQPEAADQEEIQSQDLAEVPSTSLLLLSTTADLHSDQSLSHKTTTADRFPHKFLPMKTLAARAAYKPAPGTSQSKLAQLGAERRTIETGPVTVPFADYPTGTYQSRYTLTEKTSVPLVSCSWDAIRKNPRTILNRERAFLANYKPHGAYTSFYTVTAHASVNTRSIKSLSNNNNNNNNGLVTCAPSPRKSVRRVPTYYDDSDGIATRSRHRTNQARARVAKQPVVSSPKPSSVLAISSLIEDDIRPSSPRKPLHFEPIAPAPCPLPPIAFASPVATPEPPTCVALPASNTSSSTSTSSTSTHGPISFSSINQRASTPSVSCPSPVVSSPKRSPRASKPHQFQRKPRPTPIPSRVHDMEASELPDYAPPATLLPPGKKLKTEWKGSPMDLSRDPHMHLLHPAEVPLAATLRLPAELYLDSKKRLFAEKVHRLRQGLPFRRTDAQKACRIDVNKASRLFSSYEKVGWLEDKVFAKFL</sequence>
<dbReference type="GO" id="GO:0070210">
    <property type="term" value="C:Rpd3L-Expanded complex"/>
    <property type="evidence" value="ECO:0007669"/>
    <property type="project" value="TreeGrafter"/>
</dbReference>
<dbReference type="GeneID" id="43582843"/>
<dbReference type="EMBL" id="CABVLU010000003">
    <property type="protein sequence ID" value="VVT54343.1"/>
    <property type="molecule type" value="Genomic_DNA"/>
</dbReference>
<name>A0A5E8BSE6_9ASCO</name>
<dbReference type="GO" id="GO:0006338">
    <property type="term" value="P:chromatin remodeling"/>
    <property type="evidence" value="ECO:0007669"/>
    <property type="project" value="TreeGrafter"/>
</dbReference>
<feature type="region of interest" description="Disordered" evidence="1">
    <location>
        <begin position="1"/>
        <end position="41"/>
    </location>
</feature>
<dbReference type="RefSeq" id="XP_031854634.1">
    <property type="nucleotide sequence ID" value="XM_031998743.1"/>
</dbReference>
<dbReference type="InterPro" id="IPR036388">
    <property type="entry name" value="WH-like_DNA-bd_sf"/>
</dbReference>
<dbReference type="GO" id="GO:0003682">
    <property type="term" value="F:chromatin binding"/>
    <property type="evidence" value="ECO:0007669"/>
    <property type="project" value="TreeGrafter"/>
</dbReference>
<keyword evidence="4" id="KW-1185">Reference proteome</keyword>
<feature type="compositionally biased region" description="Polar residues" evidence="1">
    <location>
        <begin position="440"/>
        <end position="451"/>
    </location>
</feature>
<dbReference type="FunFam" id="1.10.10.10:FF:000087">
    <property type="entry name" value="Transcriptional adapter 2"/>
    <property type="match status" value="1"/>
</dbReference>
<dbReference type="Pfam" id="PF04433">
    <property type="entry name" value="SWIRM"/>
    <property type="match status" value="1"/>
</dbReference>
<dbReference type="GO" id="GO:0003713">
    <property type="term" value="F:transcription coactivator activity"/>
    <property type="evidence" value="ECO:0007669"/>
    <property type="project" value="TreeGrafter"/>
</dbReference>
<dbReference type="PROSITE" id="PS50934">
    <property type="entry name" value="SWIRM"/>
    <property type="match status" value="1"/>
</dbReference>
<feature type="domain" description="SWIRM" evidence="2">
    <location>
        <begin position="516"/>
        <end position="613"/>
    </location>
</feature>
<reference evidence="3 4" key="1">
    <citation type="submission" date="2019-09" db="EMBL/GenBank/DDBJ databases">
        <authorList>
            <person name="Brejova B."/>
        </authorList>
    </citation>
    <scope>NUCLEOTIDE SEQUENCE [LARGE SCALE GENOMIC DNA]</scope>
</reference>
<dbReference type="Gene3D" id="1.10.10.10">
    <property type="entry name" value="Winged helix-like DNA-binding domain superfamily/Winged helix DNA-binding domain"/>
    <property type="match status" value="1"/>
</dbReference>
<evidence type="ECO:0000256" key="1">
    <source>
        <dbReference type="SAM" id="MobiDB-lite"/>
    </source>
</evidence>
<feature type="compositionally biased region" description="Basic residues" evidence="1">
    <location>
        <begin position="469"/>
        <end position="484"/>
    </location>
</feature>
<dbReference type="SUPFAM" id="SSF46689">
    <property type="entry name" value="Homeodomain-like"/>
    <property type="match status" value="1"/>
</dbReference>
<dbReference type="Proteomes" id="UP000398389">
    <property type="component" value="Unassembled WGS sequence"/>
</dbReference>
<gene>
    <name evidence="3" type="ORF">SAPINGB_P004028</name>
</gene>